<dbReference type="KEGG" id="qdo:H9Q78_09305"/>
<evidence type="ECO:0000256" key="11">
    <source>
        <dbReference type="ARBA" id="ARBA00029774"/>
    </source>
</evidence>
<evidence type="ECO:0000256" key="12">
    <source>
        <dbReference type="ARBA" id="ARBA00048366"/>
    </source>
</evidence>
<evidence type="ECO:0000256" key="10">
    <source>
        <dbReference type="ARBA" id="ARBA00022840"/>
    </source>
</evidence>
<feature type="domain" description="YrdC-like" evidence="15">
    <location>
        <begin position="15"/>
        <end position="201"/>
    </location>
</feature>
<reference evidence="16 17" key="1">
    <citation type="submission" date="2020-08" db="EMBL/GenBank/DDBJ databases">
        <authorList>
            <person name="Liu C."/>
            <person name="Sun Q."/>
        </authorList>
    </citation>
    <scope>NUCLEOTIDE SEQUENCE [LARGE SCALE GENOMIC DNA]</scope>
    <source>
        <strain evidence="16 17">NSJ-38</strain>
    </source>
</reference>
<dbReference type="GO" id="GO:0005737">
    <property type="term" value="C:cytoplasm"/>
    <property type="evidence" value="ECO:0007669"/>
    <property type="project" value="UniProtKB-SubCell"/>
</dbReference>
<evidence type="ECO:0000256" key="7">
    <source>
        <dbReference type="ARBA" id="ARBA00022694"/>
    </source>
</evidence>
<dbReference type="PANTHER" id="PTHR17490:SF16">
    <property type="entry name" value="THREONYLCARBAMOYL-AMP SYNTHASE"/>
    <property type="match status" value="1"/>
</dbReference>
<evidence type="ECO:0000256" key="4">
    <source>
        <dbReference type="ARBA" id="ARBA00015492"/>
    </source>
</evidence>
<dbReference type="InterPro" id="IPR006070">
    <property type="entry name" value="Sua5-like_dom"/>
</dbReference>
<dbReference type="GO" id="GO:0006450">
    <property type="term" value="P:regulation of translational fidelity"/>
    <property type="evidence" value="ECO:0007669"/>
    <property type="project" value="TreeGrafter"/>
</dbReference>
<dbReference type="GO" id="GO:0061710">
    <property type="term" value="F:L-threonylcarbamoyladenylate synthase"/>
    <property type="evidence" value="ECO:0007669"/>
    <property type="project" value="UniProtKB-EC"/>
</dbReference>
<keyword evidence="6 13" id="KW-0808">Transferase</keyword>
<feature type="binding site" evidence="14">
    <location>
        <position position="145"/>
    </location>
    <ligand>
        <name>ATP</name>
        <dbReference type="ChEBI" id="CHEBI:30616"/>
    </ligand>
</feature>
<dbReference type="InterPro" id="IPR010923">
    <property type="entry name" value="T(6)A37_SUA5"/>
</dbReference>
<feature type="binding site" evidence="14">
    <location>
        <position position="153"/>
    </location>
    <ligand>
        <name>ATP</name>
        <dbReference type="ChEBI" id="CHEBI:30616"/>
    </ligand>
</feature>
<dbReference type="InterPro" id="IPR017945">
    <property type="entry name" value="DHBP_synth_RibB-like_a/b_dom"/>
</dbReference>
<evidence type="ECO:0000256" key="9">
    <source>
        <dbReference type="ARBA" id="ARBA00022741"/>
    </source>
</evidence>
<comment type="function">
    <text evidence="13">Required for the formation of a threonylcarbamoyl group on adenosine at position 37 (t(6)A37) in tRNAs that read codons beginning with adenine.</text>
</comment>
<evidence type="ECO:0000256" key="6">
    <source>
        <dbReference type="ARBA" id="ARBA00022679"/>
    </source>
</evidence>
<feature type="binding site" evidence="14">
    <location>
        <position position="119"/>
    </location>
    <ligand>
        <name>ATP</name>
        <dbReference type="ChEBI" id="CHEBI:30616"/>
    </ligand>
</feature>
<feature type="binding site" evidence="14">
    <location>
        <position position="64"/>
    </location>
    <ligand>
        <name>ATP</name>
        <dbReference type="ChEBI" id="CHEBI:30616"/>
    </ligand>
</feature>
<keyword evidence="17" id="KW-1185">Reference proteome</keyword>
<dbReference type="GO" id="GO:0003725">
    <property type="term" value="F:double-stranded RNA binding"/>
    <property type="evidence" value="ECO:0007669"/>
    <property type="project" value="UniProtKB-UniRule"/>
</dbReference>
<evidence type="ECO:0000256" key="8">
    <source>
        <dbReference type="ARBA" id="ARBA00022695"/>
    </source>
</evidence>
<evidence type="ECO:0000256" key="14">
    <source>
        <dbReference type="PIRSR" id="PIRSR004930-1"/>
    </source>
</evidence>
<dbReference type="InterPro" id="IPR005145">
    <property type="entry name" value="Sua5_C"/>
</dbReference>
<keyword evidence="8 13" id="KW-0548">Nucleotidyltransferase</keyword>
<dbReference type="Gene3D" id="3.40.50.11030">
    <property type="entry name" value="Threonylcarbamoyl-AMP synthase, C-terminal domain"/>
    <property type="match status" value="1"/>
</dbReference>
<evidence type="ECO:0000259" key="15">
    <source>
        <dbReference type="PROSITE" id="PS51163"/>
    </source>
</evidence>
<dbReference type="Proteomes" id="UP000515823">
    <property type="component" value="Chromosome"/>
</dbReference>
<dbReference type="GO" id="GO:0000049">
    <property type="term" value="F:tRNA binding"/>
    <property type="evidence" value="ECO:0007669"/>
    <property type="project" value="TreeGrafter"/>
</dbReference>
<dbReference type="AlphaFoldDB" id="A0A7G9G896"/>
<dbReference type="EMBL" id="CP060634">
    <property type="protein sequence ID" value="QNM07028.1"/>
    <property type="molecule type" value="Genomic_DNA"/>
</dbReference>
<evidence type="ECO:0000256" key="5">
    <source>
        <dbReference type="ARBA" id="ARBA00022490"/>
    </source>
</evidence>
<evidence type="ECO:0000256" key="1">
    <source>
        <dbReference type="ARBA" id="ARBA00004496"/>
    </source>
</evidence>
<keyword evidence="5 13" id="KW-0963">Cytoplasm</keyword>
<dbReference type="GO" id="GO:0008033">
    <property type="term" value="P:tRNA processing"/>
    <property type="evidence" value="ECO:0007669"/>
    <property type="project" value="UniProtKB-KW"/>
</dbReference>
<gene>
    <name evidence="16" type="ORF">H9Q78_09305</name>
</gene>
<dbReference type="InterPro" id="IPR050156">
    <property type="entry name" value="TC-AMP_synthase_SUA5"/>
</dbReference>
<dbReference type="PIRSF" id="PIRSF004930">
    <property type="entry name" value="Tln_factor_SUA5"/>
    <property type="match status" value="1"/>
</dbReference>
<dbReference type="NCBIfam" id="TIGR00057">
    <property type="entry name" value="L-threonylcarbamoyladenylate synthase"/>
    <property type="match status" value="1"/>
</dbReference>
<comment type="similarity">
    <text evidence="2 13">Belongs to the SUA5 family.</text>
</comment>
<sequence>MITKVVKIDESNISREAVREAGRILAGGGLVAFPTETVYGLGANGLDARAAAKIYEAKGRPSDNPLILHIARMEELEPLAAEIPEEARALASAFWPGPMTMILKKTAAVPYETTGGLDTVAVRMPSHPVANGIISAAGVPIAAPSANKSGRPSPTKASHVIEDMDGRIDMIVDGGEVGIGLESTIIDMSEGIPTVLRPGYITMDMIRRITGRVELDKASMGQMAPGVHPKAPGMKYRHYAPKAELTIFRGRPEISAAAISSALKKAASEGKKAGVICTEESIGLYESPVKKCVGSRRNPETIAHNLYDVLRAFDEEQVDCIFSESFEDYPLSGAIMNRLIKAAGHRIVECQE</sequence>
<keyword evidence="9 13" id="KW-0547">Nucleotide-binding</keyword>
<dbReference type="FunFam" id="3.40.50.11030:FF:000001">
    <property type="entry name" value="Threonylcarbamoyl-AMP synthase"/>
    <property type="match status" value="1"/>
</dbReference>
<dbReference type="InterPro" id="IPR038385">
    <property type="entry name" value="Sua5/YwlC_C"/>
</dbReference>
<dbReference type="Gene3D" id="3.90.870.10">
    <property type="entry name" value="DHBP synthase"/>
    <property type="match status" value="1"/>
</dbReference>
<evidence type="ECO:0000256" key="3">
    <source>
        <dbReference type="ARBA" id="ARBA00012584"/>
    </source>
</evidence>
<feature type="binding site" evidence="14">
    <location>
        <position position="37"/>
    </location>
    <ligand>
        <name>L-threonine</name>
        <dbReference type="ChEBI" id="CHEBI:57926"/>
    </ligand>
</feature>
<name>A0A7G9G896_9FIRM</name>
<feature type="binding site" evidence="14">
    <location>
        <position position="143"/>
    </location>
    <ligand>
        <name>L-threonine</name>
        <dbReference type="ChEBI" id="CHEBI:57926"/>
    </ligand>
</feature>
<dbReference type="Pfam" id="PF01300">
    <property type="entry name" value="Sua5_yciO_yrdC"/>
    <property type="match status" value="1"/>
</dbReference>
<feature type="binding site" evidence="14">
    <location>
        <position position="123"/>
    </location>
    <ligand>
        <name>L-threonine</name>
        <dbReference type="ChEBI" id="CHEBI:57926"/>
    </ligand>
</feature>
<feature type="binding site" evidence="14">
    <location>
        <position position="60"/>
    </location>
    <ligand>
        <name>ATP</name>
        <dbReference type="ChEBI" id="CHEBI:30616"/>
    </ligand>
</feature>
<organism evidence="16 17">
    <name type="scientific">Qiania dongpingensis</name>
    <dbReference type="NCBI Taxonomy" id="2763669"/>
    <lineage>
        <taxon>Bacteria</taxon>
        <taxon>Bacillati</taxon>
        <taxon>Bacillota</taxon>
        <taxon>Clostridia</taxon>
        <taxon>Lachnospirales</taxon>
        <taxon>Lachnospiraceae</taxon>
        <taxon>Qiania</taxon>
    </lineage>
</organism>
<dbReference type="PANTHER" id="PTHR17490">
    <property type="entry name" value="SUA5"/>
    <property type="match status" value="1"/>
</dbReference>
<protein>
    <recommendedName>
        <fullName evidence="4 13">Threonylcarbamoyl-AMP synthase</fullName>
        <shortName evidence="13">TC-AMP synthase</shortName>
        <ecNumber evidence="3 13">2.7.7.87</ecNumber>
    </recommendedName>
    <alternativeName>
        <fullName evidence="11 13">L-threonylcarbamoyladenylate synthase</fullName>
    </alternativeName>
</protein>
<dbReference type="PROSITE" id="PS51163">
    <property type="entry name" value="YRDC"/>
    <property type="match status" value="1"/>
</dbReference>
<dbReference type="Pfam" id="PF03481">
    <property type="entry name" value="Sua5_C"/>
    <property type="match status" value="1"/>
</dbReference>
<keyword evidence="10 13" id="KW-0067">ATP-binding</keyword>
<feature type="binding site" evidence="14">
    <location>
        <position position="197"/>
    </location>
    <ligand>
        <name>ATP</name>
        <dbReference type="ChEBI" id="CHEBI:30616"/>
    </ligand>
</feature>
<dbReference type="RefSeq" id="WP_249304804.1">
    <property type="nucleotide sequence ID" value="NZ_CP060634.1"/>
</dbReference>
<evidence type="ECO:0000256" key="13">
    <source>
        <dbReference type="PIRNR" id="PIRNR004930"/>
    </source>
</evidence>
<evidence type="ECO:0000313" key="16">
    <source>
        <dbReference type="EMBL" id="QNM07028.1"/>
    </source>
</evidence>
<evidence type="ECO:0000313" key="17">
    <source>
        <dbReference type="Proteomes" id="UP000515823"/>
    </source>
</evidence>
<evidence type="ECO:0000256" key="2">
    <source>
        <dbReference type="ARBA" id="ARBA00007663"/>
    </source>
</evidence>
<accession>A0A7G9G896</accession>
<proteinExistence type="inferred from homology"/>
<dbReference type="GO" id="GO:0005524">
    <property type="term" value="F:ATP binding"/>
    <property type="evidence" value="ECO:0007669"/>
    <property type="project" value="UniProtKB-UniRule"/>
</dbReference>
<dbReference type="EC" id="2.7.7.87" evidence="3 13"/>
<dbReference type="SUPFAM" id="SSF55821">
    <property type="entry name" value="YrdC/RibB"/>
    <property type="match status" value="1"/>
</dbReference>
<dbReference type="FunFam" id="3.90.870.10:FF:000009">
    <property type="entry name" value="Threonylcarbamoyl-AMP synthase, putative"/>
    <property type="match status" value="1"/>
</dbReference>
<feature type="binding site" evidence="14">
    <location>
        <position position="239"/>
    </location>
    <ligand>
        <name>ATP</name>
        <dbReference type="ChEBI" id="CHEBI:30616"/>
    </ligand>
</feature>
<comment type="catalytic activity">
    <reaction evidence="12 13">
        <text>L-threonine + hydrogencarbonate + ATP = L-threonylcarbamoyladenylate + diphosphate + H2O</text>
        <dbReference type="Rhea" id="RHEA:36407"/>
        <dbReference type="ChEBI" id="CHEBI:15377"/>
        <dbReference type="ChEBI" id="CHEBI:17544"/>
        <dbReference type="ChEBI" id="CHEBI:30616"/>
        <dbReference type="ChEBI" id="CHEBI:33019"/>
        <dbReference type="ChEBI" id="CHEBI:57926"/>
        <dbReference type="ChEBI" id="CHEBI:73682"/>
        <dbReference type="EC" id="2.7.7.87"/>
    </reaction>
</comment>
<keyword evidence="7 13" id="KW-0819">tRNA processing</keyword>
<feature type="binding site" evidence="14">
    <location>
        <position position="183"/>
    </location>
    <ligand>
        <name>L-threonine</name>
        <dbReference type="ChEBI" id="CHEBI:57926"/>
    </ligand>
</feature>
<feature type="binding site" evidence="14">
    <location>
        <position position="69"/>
    </location>
    <ligand>
        <name>L-threonine</name>
        <dbReference type="ChEBI" id="CHEBI:57926"/>
    </ligand>
</feature>
<comment type="subcellular location">
    <subcellularLocation>
        <location evidence="1 13">Cytoplasm</location>
    </subcellularLocation>
</comment>